<dbReference type="RefSeq" id="XP_011490629.2">
    <property type="nucleotide sequence ID" value="XM_011492327.3"/>
</dbReference>
<sequence>MVNSETVLKGAPVALLLMALIASGQGVEKLASCCTSVNSNEIKEPILGYIIQERNLPCVTAVIFLTNSGLYCSRLRAPWVYRKIQELRAKTRSLIPSSSASLLSTLTSTATPSSSSALLSSSFSSELVTPPEVTSSSASLLSIMTSTASPSSSSILLSSSSSIDSDSAPTEQVDETFWDVLSSSASPSSPADEEMPPTYLDEIIS</sequence>
<reference evidence="5" key="2">
    <citation type="submission" date="2025-08" db="UniProtKB">
        <authorList>
            <consortium name="Ensembl"/>
        </authorList>
    </citation>
    <scope>IDENTIFICATION</scope>
    <source>
        <strain evidence="5">Hd-rR</strain>
    </source>
</reference>
<evidence type="ECO:0000256" key="2">
    <source>
        <dbReference type="SAM" id="MobiDB-lite"/>
    </source>
</evidence>
<dbReference type="SUPFAM" id="SSF54117">
    <property type="entry name" value="Interleukin 8-like chemokines"/>
    <property type="match status" value="1"/>
</dbReference>
<feature type="signal peptide" evidence="3">
    <location>
        <begin position="1"/>
        <end position="26"/>
    </location>
</feature>
<reference evidence="5 6" key="1">
    <citation type="journal article" date="2007" name="Nature">
        <title>The medaka draft genome and insights into vertebrate genome evolution.</title>
        <authorList>
            <person name="Kasahara M."/>
            <person name="Naruse K."/>
            <person name="Sasaki S."/>
            <person name="Nakatani Y."/>
            <person name="Qu W."/>
            <person name="Ahsan B."/>
            <person name="Yamada T."/>
            <person name="Nagayasu Y."/>
            <person name="Doi K."/>
            <person name="Kasai Y."/>
            <person name="Jindo T."/>
            <person name="Kobayashi D."/>
            <person name="Shimada A."/>
            <person name="Toyoda A."/>
            <person name="Kuroki Y."/>
            <person name="Fujiyama A."/>
            <person name="Sasaki T."/>
            <person name="Shimizu A."/>
            <person name="Asakawa S."/>
            <person name="Shimizu N."/>
            <person name="Hashimoto S."/>
            <person name="Yang J."/>
            <person name="Lee Y."/>
            <person name="Matsushima K."/>
            <person name="Sugano S."/>
            <person name="Sakaizumi M."/>
            <person name="Narita T."/>
            <person name="Ohishi K."/>
            <person name="Haga S."/>
            <person name="Ohta F."/>
            <person name="Nomoto H."/>
            <person name="Nogata K."/>
            <person name="Morishita T."/>
            <person name="Endo T."/>
            <person name="Shin-I T."/>
            <person name="Takeda H."/>
            <person name="Morishita S."/>
            <person name="Kohara Y."/>
        </authorList>
    </citation>
    <scope>NUCLEOTIDE SEQUENCE [LARGE SCALE GENOMIC DNA]</scope>
    <source>
        <strain evidence="5 6">Hd-rR</strain>
    </source>
</reference>
<dbReference type="OrthoDB" id="8457630at2759"/>
<dbReference type="Gene3D" id="2.40.50.40">
    <property type="match status" value="1"/>
</dbReference>
<dbReference type="Bgee" id="ENSORLG00000026602">
    <property type="expression patterns" value="Expressed in heart and 7 other cell types or tissues"/>
</dbReference>
<dbReference type="GO" id="GO:0008009">
    <property type="term" value="F:chemokine activity"/>
    <property type="evidence" value="ECO:0007669"/>
    <property type="project" value="InterPro"/>
</dbReference>
<dbReference type="GO" id="GO:0006955">
    <property type="term" value="P:immune response"/>
    <property type="evidence" value="ECO:0007669"/>
    <property type="project" value="InterPro"/>
</dbReference>
<dbReference type="InterPro" id="IPR001811">
    <property type="entry name" value="Chemokine_IL8-like_dom"/>
</dbReference>
<accession>A0A3B3H2G4</accession>
<feature type="region of interest" description="Disordered" evidence="2">
    <location>
        <begin position="157"/>
        <end position="205"/>
    </location>
</feature>
<dbReference type="AlphaFoldDB" id="A0A3B3H2G4"/>
<keyword evidence="3" id="KW-0732">Signal</keyword>
<evidence type="ECO:0000313" key="6">
    <source>
        <dbReference type="Proteomes" id="UP000001038"/>
    </source>
</evidence>
<dbReference type="InterPro" id="IPR036048">
    <property type="entry name" value="Interleukin_8-like_sf"/>
</dbReference>
<keyword evidence="1" id="KW-0202">Cytokine</keyword>
<feature type="domain" description="Chemokine interleukin-8-like" evidence="4">
    <location>
        <begin position="32"/>
        <end position="87"/>
    </location>
</feature>
<dbReference type="Proteomes" id="UP000001038">
    <property type="component" value="Chromosome 20"/>
</dbReference>
<protein>
    <recommendedName>
        <fullName evidence="4">Chemokine interleukin-8-like domain-containing protein</fullName>
    </recommendedName>
</protein>
<dbReference type="GeneID" id="105357410"/>
<dbReference type="GeneTree" id="ENSGT01030000235460"/>
<feature type="chain" id="PRO_5017238719" description="Chemokine interleukin-8-like domain-containing protein" evidence="3">
    <location>
        <begin position="27"/>
        <end position="205"/>
    </location>
</feature>
<name>A0A3B3H2G4_ORYLA</name>
<reference evidence="5" key="3">
    <citation type="submission" date="2025-09" db="UniProtKB">
        <authorList>
            <consortium name="Ensembl"/>
        </authorList>
    </citation>
    <scope>IDENTIFICATION</scope>
    <source>
        <strain evidence="5">Hd-rR</strain>
    </source>
</reference>
<proteinExistence type="predicted"/>
<evidence type="ECO:0000256" key="1">
    <source>
        <dbReference type="ARBA" id="ARBA00022514"/>
    </source>
</evidence>
<dbReference type="GO" id="GO:0005615">
    <property type="term" value="C:extracellular space"/>
    <property type="evidence" value="ECO:0007669"/>
    <property type="project" value="UniProtKB-KW"/>
</dbReference>
<evidence type="ECO:0000256" key="3">
    <source>
        <dbReference type="SAM" id="SignalP"/>
    </source>
</evidence>
<evidence type="ECO:0000313" key="5">
    <source>
        <dbReference type="Ensembl" id="ENSORLP00000026036.1"/>
    </source>
</evidence>
<dbReference type="Pfam" id="PF00048">
    <property type="entry name" value="IL8"/>
    <property type="match status" value="1"/>
</dbReference>
<dbReference type="InParanoid" id="A0A3B3H2G4"/>
<evidence type="ECO:0000259" key="4">
    <source>
        <dbReference type="Pfam" id="PF00048"/>
    </source>
</evidence>
<gene>
    <name evidence="5" type="primary">LOC105357410</name>
</gene>
<organism evidence="5 6">
    <name type="scientific">Oryzias latipes</name>
    <name type="common">Japanese rice fish</name>
    <name type="synonym">Japanese killifish</name>
    <dbReference type="NCBI Taxonomy" id="8090"/>
    <lineage>
        <taxon>Eukaryota</taxon>
        <taxon>Metazoa</taxon>
        <taxon>Chordata</taxon>
        <taxon>Craniata</taxon>
        <taxon>Vertebrata</taxon>
        <taxon>Euteleostomi</taxon>
        <taxon>Actinopterygii</taxon>
        <taxon>Neopterygii</taxon>
        <taxon>Teleostei</taxon>
        <taxon>Neoteleostei</taxon>
        <taxon>Acanthomorphata</taxon>
        <taxon>Ovalentaria</taxon>
        <taxon>Atherinomorphae</taxon>
        <taxon>Beloniformes</taxon>
        <taxon>Adrianichthyidae</taxon>
        <taxon>Oryziinae</taxon>
        <taxon>Oryzias</taxon>
    </lineage>
</organism>
<dbReference type="Ensembl" id="ENSORLT00000042406.1">
    <property type="protein sequence ID" value="ENSORLP00000026036.1"/>
    <property type="gene ID" value="ENSORLG00000026602.1"/>
</dbReference>
<dbReference type="KEGG" id="ola:105357410"/>
<keyword evidence="6" id="KW-1185">Reference proteome</keyword>
<feature type="compositionally biased region" description="Low complexity" evidence="2">
    <location>
        <begin position="157"/>
        <end position="169"/>
    </location>
</feature>